<dbReference type="InterPro" id="IPR012796">
    <property type="entry name" value="Lysidine-tRNA-synth_C"/>
</dbReference>
<dbReference type="PANTHER" id="PTHR43033">
    <property type="entry name" value="TRNA(ILE)-LYSIDINE SYNTHASE-RELATED"/>
    <property type="match status" value="1"/>
</dbReference>
<feature type="domain" description="Lysidine-tRNA(Ile) synthetase C-terminal" evidence="9">
    <location>
        <begin position="358"/>
        <end position="429"/>
    </location>
</feature>
<dbReference type="SUPFAM" id="SSF52402">
    <property type="entry name" value="Adenine nucleotide alpha hydrolases-like"/>
    <property type="match status" value="1"/>
</dbReference>
<dbReference type="RefSeq" id="WP_306207779.1">
    <property type="nucleotide sequence ID" value="NZ_CP132353.1"/>
</dbReference>
<dbReference type="GO" id="GO:0005737">
    <property type="term" value="C:cytoplasm"/>
    <property type="evidence" value="ECO:0007669"/>
    <property type="project" value="UniProtKB-SubCell"/>
</dbReference>
<dbReference type="EMBL" id="CP132353">
    <property type="protein sequence ID" value="WLS78179.1"/>
    <property type="molecule type" value="Genomic_DNA"/>
</dbReference>
<comment type="similarity">
    <text evidence="8">Belongs to the tRNA(Ile)-lysidine synthase family.</text>
</comment>
<dbReference type="GO" id="GO:0006400">
    <property type="term" value="P:tRNA modification"/>
    <property type="evidence" value="ECO:0007669"/>
    <property type="project" value="UniProtKB-UniRule"/>
</dbReference>
<reference evidence="10 11" key="1">
    <citation type="submission" date="2023-07" db="EMBL/GenBank/DDBJ databases">
        <title>Pathogenic bacteria of pear tree diseases.</title>
        <authorList>
            <person name="Zhang Z."/>
            <person name="He L."/>
            <person name="Huang R."/>
        </authorList>
    </citation>
    <scope>NUCLEOTIDE SEQUENCE [LARGE SCALE GENOMIC DNA]</scope>
    <source>
        <strain evidence="10 11">DE2</strain>
    </source>
</reference>
<evidence type="ECO:0000256" key="5">
    <source>
        <dbReference type="ARBA" id="ARBA00022741"/>
    </source>
</evidence>
<dbReference type="PANTHER" id="PTHR43033:SF1">
    <property type="entry name" value="TRNA(ILE)-LYSIDINE SYNTHASE-RELATED"/>
    <property type="match status" value="1"/>
</dbReference>
<sequence>MSLHSLAHHLNGHQQLLVGYSGGLDSTVLLHQLVTLREQHPELQIRAIHIHHGLNPLADSWVEHCRQQCSRWQVELLVVHVTLDPQGKGIEAAARAARYHAFRQHLQPAECLLTAQHQDDQCETLLLALKRGSGPAGLSGMPAESFARGQRLLRPLLSHTRQQLEAWAAEHALSWIEDDSNQDTRFDRNFLRQTVIPQLASRWPHFSQAAARSAALCAEQEQLLDELLADSLHELVDRENGLAWPPLLAMSEARRAALIRRWIALQHGLMPSREALVRIWREVACSRQDAEPCVRLGQFEVRRFRDRLYWLPLHQPLAGLVLPWPQEEKTLALPQKSGWLQWDEEGMKVRAPFKEEEVSVRFQAQGKFHLTDRAGGRSLKKIWQEKGIPPWQRDRTPLLFYGDTLIAAAGVFVTREGDPENYSCRHLSWKKEQQ</sequence>
<accession>A0AA50DH91</accession>
<dbReference type="InterPro" id="IPR011063">
    <property type="entry name" value="TilS/TtcA_N"/>
</dbReference>
<organism evidence="10 11">
    <name type="scientific">Erwinia pyri</name>
    <dbReference type="NCBI Taxonomy" id="3062598"/>
    <lineage>
        <taxon>Bacteria</taxon>
        <taxon>Pseudomonadati</taxon>
        <taxon>Pseudomonadota</taxon>
        <taxon>Gammaproteobacteria</taxon>
        <taxon>Enterobacterales</taxon>
        <taxon>Erwiniaceae</taxon>
        <taxon>Erwinia</taxon>
    </lineage>
</organism>
<dbReference type="NCBIfam" id="NF007942">
    <property type="entry name" value="PRK10660.1"/>
    <property type="match status" value="1"/>
</dbReference>
<dbReference type="SUPFAM" id="SSF56037">
    <property type="entry name" value="PheT/TilS domain"/>
    <property type="match status" value="1"/>
</dbReference>
<dbReference type="GO" id="GO:0032267">
    <property type="term" value="F:tRNA(Ile)-lysidine synthase activity"/>
    <property type="evidence" value="ECO:0007669"/>
    <property type="project" value="UniProtKB-EC"/>
</dbReference>
<dbReference type="InterPro" id="IPR015262">
    <property type="entry name" value="tRNA_Ile_lys_synt_subst-bd"/>
</dbReference>
<protein>
    <recommendedName>
        <fullName evidence="8">tRNA(Ile)-lysidine synthase</fullName>
        <ecNumber evidence="8">6.3.4.19</ecNumber>
    </recommendedName>
    <alternativeName>
        <fullName evidence="8">tRNA(Ile)-2-lysyl-cytidine synthase</fullName>
    </alternativeName>
    <alternativeName>
        <fullName evidence="8">tRNA(Ile)-lysidine synthetase</fullName>
    </alternativeName>
</protein>
<evidence type="ECO:0000313" key="11">
    <source>
        <dbReference type="Proteomes" id="UP001228139"/>
    </source>
</evidence>
<name>A0AA50DH91_9GAMM</name>
<dbReference type="GO" id="GO:0005524">
    <property type="term" value="F:ATP binding"/>
    <property type="evidence" value="ECO:0007669"/>
    <property type="project" value="UniProtKB-UniRule"/>
</dbReference>
<evidence type="ECO:0000256" key="3">
    <source>
        <dbReference type="ARBA" id="ARBA00022598"/>
    </source>
</evidence>
<dbReference type="InterPro" id="IPR014729">
    <property type="entry name" value="Rossmann-like_a/b/a_fold"/>
</dbReference>
<keyword evidence="2 8" id="KW-0963">Cytoplasm</keyword>
<gene>
    <name evidence="8 10" type="primary">tilS</name>
    <name evidence="10" type="ORF">Q3V30_17195</name>
</gene>
<comment type="subcellular location">
    <subcellularLocation>
        <location evidence="1 8">Cytoplasm</location>
    </subcellularLocation>
</comment>
<evidence type="ECO:0000256" key="1">
    <source>
        <dbReference type="ARBA" id="ARBA00004496"/>
    </source>
</evidence>
<proteinExistence type="inferred from homology"/>
<dbReference type="Pfam" id="PF01171">
    <property type="entry name" value="ATP_bind_3"/>
    <property type="match status" value="1"/>
</dbReference>
<evidence type="ECO:0000256" key="2">
    <source>
        <dbReference type="ARBA" id="ARBA00022490"/>
    </source>
</evidence>
<evidence type="ECO:0000259" key="9">
    <source>
        <dbReference type="SMART" id="SM00977"/>
    </source>
</evidence>
<evidence type="ECO:0000313" key="10">
    <source>
        <dbReference type="EMBL" id="WLS78179.1"/>
    </source>
</evidence>
<dbReference type="EC" id="6.3.4.19" evidence="8"/>
<comment type="catalytic activity">
    <reaction evidence="7 8">
        <text>cytidine(34) in tRNA(Ile2) + L-lysine + ATP = lysidine(34) in tRNA(Ile2) + AMP + diphosphate + H(+)</text>
        <dbReference type="Rhea" id="RHEA:43744"/>
        <dbReference type="Rhea" id="RHEA-COMP:10625"/>
        <dbReference type="Rhea" id="RHEA-COMP:10670"/>
        <dbReference type="ChEBI" id="CHEBI:15378"/>
        <dbReference type="ChEBI" id="CHEBI:30616"/>
        <dbReference type="ChEBI" id="CHEBI:32551"/>
        <dbReference type="ChEBI" id="CHEBI:33019"/>
        <dbReference type="ChEBI" id="CHEBI:82748"/>
        <dbReference type="ChEBI" id="CHEBI:83665"/>
        <dbReference type="ChEBI" id="CHEBI:456215"/>
        <dbReference type="EC" id="6.3.4.19"/>
    </reaction>
</comment>
<dbReference type="Gene3D" id="3.40.50.620">
    <property type="entry name" value="HUPs"/>
    <property type="match status" value="1"/>
</dbReference>
<keyword evidence="3 8" id="KW-0436">Ligase</keyword>
<keyword evidence="4 8" id="KW-0819">tRNA processing</keyword>
<dbReference type="SMART" id="SM00977">
    <property type="entry name" value="TilS_C"/>
    <property type="match status" value="1"/>
</dbReference>
<dbReference type="AlphaFoldDB" id="A0AA50DH91"/>
<dbReference type="InterPro" id="IPR012795">
    <property type="entry name" value="tRNA_Ile_lys_synt_N"/>
</dbReference>
<dbReference type="KEGG" id="epi:Q3V30_17195"/>
<dbReference type="Gene3D" id="1.20.59.20">
    <property type="match status" value="1"/>
</dbReference>
<dbReference type="HAMAP" id="MF_01161">
    <property type="entry name" value="tRNA_Ile_lys_synt"/>
    <property type="match status" value="1"/>
</dbReference>
<keyword evidence="6 8" id="KW-0067">ATP-binding</keyword>
<dbReference type="InterPro" id="IPR012094">
    <property type="entry name" value="tRNA_Ile_lys_synt"/>
</dbReference>
<keyword evidence="11" id="KW-1185">Reference proteome</keyword>
<feature type="binding site" evidence="8">
    <location>
        <begin position="21"/>
        <end position="26"/>
    </location>
    <ligand>
        <name>ATP</name>
        <dbReference type="ChEBI" id="CHEBI:30616"/>
    </ligand>
</feature>
<evidence type="ECO:0000256" key="4">
    <source>
        <dbReference type="ARBA" id="ARBA00022694"/>
    </source>
</evidence>
<dbReference type="Proteomes" id="UP001228139">
    <property type="component" value="Chromosome"/>
</dbReference>
<comment type="domain">
    <text evidence="8">The N-terminal region contains the highly conserved SGGXDS motif, predicted to be a P-loop motif involved in ATP binding.</text>
</comment>
<dbReference type="SUPFAM" id="SSF82829">
    <property type="entry name" value="MesJ substrate recognition domain-like"/>
    <property type="match status" value="1"/>
</dbReference>
<dbReference type="NCBIfam" id="TIGR02433">
    <property type="entry name" value="lysidine_TilS_C"/>
    <property type="match status" value="1"/>
</dbReference>
<dbReference type="CDD" id="cd01992">
    <property type="entry name" value="TilS_N"/>
    <property type="match status" value="1"/>
</dbReference>
<dbReference type="Pfam" id="PF11734">
    <property type="entry name" value="TilS_C"/>
    <property type="match status" value="1"/>
</dbReference>
<evidence type="ECO:0000256" key="6">
    <source>
        <dbReference type="ARBA" id="ARBA00022840"/>
    </source>
</evidence>
<keyword evidence="5 8" id="KW-0547">Nucleotide-binding</keyword>
<dbReference type="Pfam" id="PF09179">
    <property type="entry name" value="TilS"/>
    <property type="match status" value="1"/>
</dbReference>
<dbReference type="NCBIfam" id="TIGR02432">
    <property type="entry name" value="lysidine_TilS_N"/>
    <property type="match status" value="1"/>
</dbReference>
<comment type="function">
    <text evidence="8">Ligates lysine onto the cytidine present at position 34 of the AUA codon-specific tRNA(Ile) that contains the anticodon CAU, in an ATP-dependent manner. Cytidine is converted to lysidine, thus changing the amino acid specificity of the tRNA from methionine to isoleucine.</text>
</comment>
<evidence type="ECO:0000256" key="8">
    <source>
        <dbReference type="HAMAP-Rule" id="MF_01161"/>
    </source>
</evidence>
<evidence type="ECO:0000256" key="7">
    <source>
        <dbReference type="ARBA" id="ARBA00048539"/>
    </source>
</evidence>